<feature type="compositionally biased region" description="Acidic residues" evidence="1">
    <location>
        <begin position="86"/>
        <end position="114"/>
    </location>
</feature>
<feature type="compositionally biased region" description="Acidic residues" evidence="1">
    <location>
        <begin position="66"/>
        <end position="75"/>
    </location>
</feature>
<feature type="region of interest" description="Disordered" evidence="1">
    <location>
        <begin position="1"/>
        <end position="122"/>
    </location>
</feature>
<dbReference type="STRING" id="596327.PORUE0001_1486"/>
<keyword evidence="2" id="KW-0812">Transmembrane</keyword>
<organism evidence="3 4">
    <name type="scientific">Porphyromonas uenonis 60-3</name>
    <dbReference type="NCBI Taxonomy" id="596327"/>
    <lineage>
        <taxon>Bacteria</taxon>
        <taxon>Pseudomonadati</taxon>
        <taxon>Bacteroidota</taxon>
        <taxon>Bacteroidia</taxon>
        <taxon>Bacteroidales</taxon>
        <taxon>Porphyromonadaceae</taxon>
        <taxon>Porphyromonas</taxon>
    </lineage>
</organism>
<dbReference type="AlphaFoldDB" id="C2M999"/>
<dbReference type="Proteomes" id="UP000003303">
    <property type="component" value="Unassembled WGS sequence"/>
</dbReference>
<protein>
    <submittedName>
        <fullName evidence="3">Uncharacterized protein</fullName>
    </submittedName>
</protein>
<dbReference type="Pfam" id="PF19579">
    <property type="entry name" value="FtsL_2"/>
    <property type="match status" value="1"/>
</dbReference>
<evidence type="ECO:0000313" key="3">
    <source>
        <dbReference type="EMBL" id="EEK17712.1"/>
    </source>
</evidence>
<evidence type="ECO:0000256" key="1">
    <source>
        <dbReference type="SAM" id="MobiDB-lite"/>
    </source>
</evidence>
<evidence type="ECO:0000313" key="4">
    <source>
        <dbReference type="Proteomes" id="UP000003303"/>
    </source>
</evidence>
<keyword evidence="4" id="KW-1185">Reference proteome</keyword>
<feature type="transmembrane region" description="Helical" evidence="2">
    <location>
        <begin position="144"/>
        <end position="165"/>
    </location>
</feature>
<gene>
    <name evidence="3" type="ORF">PORUE0001_1486</name>
</gene>
<proteinExistence type="predicted"/>
<dbReference type="RefSeq" id="WP_007364479.1">
    <property type="nucleotide sequence ID" value="NZ_ACLR01000013.1"/>
</dbReference>
<keyword evidence="2" id="KW-0472">Membrane</keyword>
<accession>C2M999</accession>
<reference evidence="3 4" key="1">
    <citation type="submission" date="2009-04" db="EMBL/GenBank/DDBJ databases">
        <authorList>
            <person name="Sebastian Y."/>
            <person name="Madupu R."/>
            <person name="Durkin A.S."/>
            <person name="Torralba M."/>
            <person name="Methe B."/>
            <person name="Sutton G.G."/>
            <person name="Strausberg R.L."/>
            <person name="Nelson K.E."/>
        </authorList>
    </citation>
    <scope>NUCLEOTIDE SEQUENCE [LARGE SCALE GENOMIC DNA]</scope>
    <source>
        <strain evidence="3 4">60-3</strain>
    </source>
</reference>
<dbReference type="OrthoDB" id="1014698at2"/>
<evidence type="ECO:0000256" key="2">
    <source>
        <dbReference type="SAM" id="Phobius"/>
    </source>
</evidence>
<dbReference type="InterPro" id="IPR045755">
    <property type="entry name" value="FtsL-like"/>
</dbReference>
<comment type="caution">
    <text evidence="3">The sequence shown here is derived from an EMBL/GenBank/DDBJ whole genome shotgun (WGS) entry which is preliminary data.</text>
</comment>
<keyword evidence="2" id="KW-1133">Transmembrane helix</keyword>
<sequence length="229" mass="25655">MVKIDESYFDNNLEEELQEPAPVATDESVTGSHPRPLLGDLLDEEVSPEVVEADAPSDTAPAAMDPADDEETIEVTDEHASLTEAENTEELDAAEGLEDSEELEDEELSDESDQPEPSARKRSSHGLWYWLGGDMLEQPSFRKYIPAFIAILLMGLIHVTSNYQIIAKRRQIDKLETRVKDLTYKHMESVSELTRRSIGGNFEQQLQAMGSDLEASSQQSIILYRDAKK</sequence>
<name>C2M999_9PORP</name>
<feature type="compositionally biased region" description="Low complexity" evidence="1">
    <location>
        <begin position="53"/>
        <end position="65"/>
    </location>
</feature>
<dbReference type="EMBL" id="ACLR01000013">
    <property type="protein sequence ID" value="EEK17712.1"/>
    <property type="molecule type" value="Genomic_DNA"/>
</dbReference>